<dbReference type="EMBL" id="RCZM01000003">
    <property type="protein sequence ID" value="TPG17333.1"/>
    <property type="molecule type" value="Genomic_DNA"/>
</dbReference>
<feature type="compositionally biased region" description="Polar residues" evidence="1">
    <location>
        <begin position="15"/>
        <end position="26"/>
    </location>
</feature>
<feature type="compositionally biased region" description="Gly residues" evidence="1">
    <location>
        <begin position="101"/>
        <end position="133"/>
    </location>
</feature>
<sequence>MTTTPRTEDTAQLPWAQTETLPTTTIPYAAGPASPPASPPSTSPARDEAESALAGSAPTTAPALNPPTWTGRKTAIAAALAIGISSMGAVAAAAALPVGTSVGGGQVQQGGFGRGGQLPGGGTGPQGGFGRQGGTVQQGQGGPGALQQAPADPNASTP</sequence>
<feature type="compositionally biased region" description="Low complexity" evidence="1">
    <location>
        <begin position="145"/>
        <end position="158"/>
    </location>
</feature>
<feature type="compositionally biased region" description="Low complexity" evidence="1">
    <location>
        <begin position="57"/>
        <end position="69"/>
    </location>
</feature>
<feature type="region of interest" description="Disordered" evidence="1">
    <location>
        <begin position="100"/>
        <end position="158"/>
    </location>
</feature>
<evidence type="ECO:0000313" key="3">
    <source>
        <dbReference type="Proteomes" id="UP000317722"/>
    </source>
</evidence>
<dbReference type="AlphaFoldDB" id="A0A502CWZ6"/>
<feature type="compositionally biased region" description="Pro residues" evidence="1">
    <location>
        <begin position="33"/>
        <end position="42"/>
    </location>
</feature>
<reference evidence="2 3" key="1">
    <citation type="journal article" date="2019" name="Environ. Microbiol.">
        <title>Species interactions and distinct microbial communities in high Arctic permafrost affected cryosols are associated with the CH4 and CO2 gas fluxes.</title>
        <authorList>
            <person name="Altshuler I."/>
            <person name="Hamel J."/>
            <person name="Turney S."/>
            <person name="Magnuson E."/>
            <person name="Levesque R."/>
            <person name="Greer C."/>
            <person name="Whyte L.G."/>
        </authorList>
    </citation>
    <scope>NUCLEOTIDE SEQUENCE [LARGE SCALE GENOMIC DNA]</scope>
    <source>
        <strain evidence="2 3">S9.3A</strain>
    </source>
</reference>
<dbReference type="RefSeq" id="WP_140740615.1">
    <property type="nucleotide sequence ID" value="NZ_RCZM01000003.1"/>
</dbReference>
<gene>
    <name evidence="2" type="ORF">EAH86_11375</name>
</gene>
<accession>A0A502CWZ6</accession>
<protein>
    <submittedName>
        <fullName evidence="2">Uncharacterized protein</fullName>
    </submittedName>
</protein>
<keyword evidence="3" id="KW-1185">Reference proteome</keyword>
<evidence type="ECO:0000313" key="2">
    <source>
        <dbReference type="EMBL" id="TPG17333.1"/>
    </source>
</evidence>
<feature type="region of interest" description="Disordered" evidence="1">
    <location>
        <begin position="1"/>
        <end position="69"/>
    </location>
</feature>
<organism evidence="2 3">
    <name type="scientific">Pedococcus bigeumensis</name>
    <dbReference type="NCBI Taxonomy" id="433644"/>
    <lineage>
        <taxon>Bacteria</taxon>
        <taxon>Bacillati</taxon>
        <taxon>Actinomycetota</taxon>
        <taxon>Actinomycetes</taxon>
        <taxon>Micrococcales</taxon>
        <taxon>Intrasporangiaceae</taxon>
        <taxon>Pedococcus</taxon>
    </lineage>
</organism>
<evidence type="ECO:0000256" key="1">
    <source>
        <dbReference type="SAM" id="MobiDB-lite"/>
    </source>
</evidence>
<name>A0A502CWZ6_9MICO</name>
<comment type="caution">
    <text evidence="2">The sequence shown here is derived from an EMBL/GenBank/DDBJ whole genome shotgun (WGS) entry which is preliminary data.</text>
</comment>
<proteinExistence type="predicted"/>
<dbReference type="Proteomes" id="UP000317722">
    <property type="component" value="Unassembled WGS sequence"/>
</dbReference>